<accession>A0A1H5U671</accession>
<keyword evidence="1" id="KW-0472">Membrane</keyword>
<feature type="transmembrane region" description="Helical" evidence="1">
    <location>
        <begin position="66"/>
        <end position="86"/>
    </location>
</feature>
<dbReference type="Pfam" id="PF09955">
    <property type="entry name" value="DUF2189"/>
    <property type="match status" value="1"/>
</dbReference>
<reference evidence="3" key="1">
    <citation type="submission" date="2016-10" db="EMBL/GenBank/DDBJ databases">
        <authorList>
            <person name="Varghese N."/>
            <person name="Submissions S."/>
        </authorList>
    </citation>
    <scope>NUCLEOTIDE SEQUENCE [LARGE SCALE GENOMIC DNA]</scope>
    <source>
        <strain evidence="3">DSM 23413</strain>
    </source>
</reference>
<protein>
    <submittedName>
        <fullName evidence="2">Uncharacterized membrane protein</fullName>
    </submittedName>
</protein>
<keyword evidence="1" id="KW-0812">Transmembrane</keyword>
<dbReference type="RefSeq" id="WP_104007153.1">
    <property type="nucleotide sequence ID" value="NZ_FNVD01000003.1"/>
</dbReference>
<feature type="transmembrane region" description="Helical" evidence="1">
    <location>
        <begin position="141"/>
        <end position="163"/>
    </location>
</feature>
<dbReference type="OrthoDB" id="9809543at2"/>
<keyword evidence="1" id="KW-1133">Transmembrane helix</keyword>
<keyword evidence="3" id="KW-1185">Reference proteome</keyword>
<name>A0A1H5U671_9RHOB</name>
<organism evidence="2 3">
    <name type="scientific">Jhaorihella thermophila</name>
    <dbReference type="NCBI Taxonomy" id="488547"/>
    <lineage>
        <taxon>Bacteria</taxon>
        <taxon>Pseudomonadati</taxon>
        <taxon>Pseudomonadota</taxon>
        <taxon>Alphaproteobacteria</taxon>
        <taxon>Rhodobacterales</taxon>
        <taxon>Paracoccaceae</taxon>
        <taxon>Jhaorihella</taxon>
    </lineage>
</organism>
<sequence length="284" mass="29950">MAKTIGNPISWSLQRLERLGEHAADTAAAIGSEDMTMPKVRTITTDDLIAALRAGASDFAAARADAVFAVLIYPLAGLVLVAAGFHMNLLPLIFPMIAGFAILGPVAAVGLYEISRRREAGEELDWLTAFSVIASPRFGGVLVLGIYLAVLFLLWILAAAWIYELTLGPGAPESVSAFAREVLTTPAGWEMIVIGIGVGFLFALTALAISVVSFPLLLDRPVGVPVAVATSIRVFRQNPRVVLTWGAIVAAGLILGALPALVGLIVVLPILGHATRHLYRRAVA</sequence>
<dbReference type="Proteomes" id="UP000236742">
    <property type="component" value="Unassembled WGS sequence"/>
</dbReference>
<gene>
    <name evidence="2" type="ORF">SAMN05421751_103198</name>
</gene>
<proteinExistence type="predicted"/>
<feature type="transmembrane region" description="Helical" evidence="1">
    <location>
        <begin position="192"/>
        <end position="218"/>
    </location>
</feature>
<dbReference type="InterPro" id="IPR018692">
    <property type="entry name" value="DUF2189"/>
</dbReference>
<evidence type="ECO:0000256" key="1">
    <source>
        <dbReference type="SAM" id="Phobius"/>
    </source>
</evidence>
<dbReference type="AlphaFoldDB" id="A0A1H5U671"/>
<evidence type="ECO:0000313" key="2">
    <source>
        <dbReference type="EMBL" id="SEF69801.1"/>
    </source>
</evidence>
<evidence type="ECO:0000313" key="3">
    <source>
        <dbReference type="Proteomes" id="UP000236742"/>
    </source>
</evidence>
<feature type="transmembrane region" description="Helical" evidence="1">
    <location>
        <begin position="92"/>
        <end position="112"/>
    </location>
</feature>
<dbReference type="EMBL" id="FNVD01000003">
    <property type="protein sequence ID" value="SEF69801.1"/>
    <property type="molecule type" value="Genomic_DNA"/>
</dbReference>
<feature type="transmembrane region" description="Helical" evidence="1">
    <location>
        <begin position="242"/>
        <end position="271"/>
    </location>
</feature>